<evidence type="ECO:0000259" key="6">
    <source>
        <dbReference type="SMART" id="SM01003"/>
    </source>
</evidence>
<keyword evidence="8" id="KW-1185">Reference proteome</keyword>
<dbReference type="Pfam" id="PF05222">
    <property type="entry name" value="AlaDh_PNT_N"/>
    <property type="match status" value="1"/>
</dbReference>
<gene>
    <name evidence="7" type="ORF">EWM62_12870</name>
</gene>
<organism evidence="7 8">
    <name type="scientific">Mucilaginibacter terrigena</name>
    <dbReference type="NCBI Taxonomy" id="2492395"/>
    <lineage>
        <taxon>Bacteria</taxon>
        <taxon>Pseudomonadati</taxon>
        <taxon>Bacteroidota</taxon>
        <taxon>Sphingobacteriia</taxon>
        <taxon>Sphingobacteriales</taxon>
        <taxon>Sphingobacteriaceae</taxon>
        <taxon>Mucilaginibacter</taxon>
    </lineage>
</organism>
<feature type="domain" description="Alanine dehydrogenase/pyridine nucleotide transhydrogenase N-terminal" evidence="6">
    <location>
        <begin position="37"/>
        <end position="170"/>
    </location>
</feature>
<dbReference type="InterPro" id="IPR008143">
    <property type="entry name" value="Ala_DH/PNT_CS2"/>
</dbReference>
<dbReference type="GO" id="GO:0000286">
    <property type="term" value="F:alanine dehydrogenase activity"/>
    <property type="evidence" value="ECO:0007669"/>
    <property type="project" value="UniProtKB-EC"/>
</dbReference>
<comment type="caution">
    <text evidence="7">The sequence shown here is derived from an EMBL/GenBank/DDBJ whole genome shotgun (WGS) entry which is preliminary data.</text>
</comment>
<evidence type="ECO:0000256" key="4">
    <source>
        <dbReference type="ARBA" id="ARBA00023027"/>
    </source>
</evidence>
<proteinExistence type="inferred from homology"/>
<dbReference type="Pfam" id="PF01262">
    <property type="entry name" value="AlaDh_PNT_C"/>
    <property type="match status" value="1"/>
</dbReference>
<dbReference type="OrthoDB" id="9804592at2"/>
<dbReference type="EC" id="1.4.1.1" evidence="2"/>
<dbReference type="PANTHER" id="PTHR42795">
    <property type="entry name" value="ALANINE DEHYDROGENASE"/>
    <property type="match status" value="1"/>
</dbReference>
<dbReference type="SMART" id="SM01003">
    <property type="entry name" value="AlaDh_PNT_N"/>
    <property type="match status" value="1"/>
</dbReference>
<keyword evidence="3" id="KW-0560">Oxidoreductase</keyword>
<evidence type="ECO:0000313" key="7">
    <source>
        <dbReference type="EMBL" id="RYU89225.1"/>
    </source>
</evidence>
<evidence type="ECO:0000256" key="2">
    <source>
        <dbReference type="ARBA" id="ARBA00012897"/>
    </source>
</evidence>
<protein>
    <recommendedName>
        <fullName evidence="2">alanine dehydrogenase</fullName>
        <ecNumber evidence="2">1.4.1.1</ecNumber>
    </recommendedName>
</protein>
<dbReference type="EMBL" id="SEWG01000005">
    <property type="protein sequence ID" value="RYU89225.1"/>
    <property type="molecule type" value="Genomic_DNA"/>
</dbReference>
<dbReference type="InterPro" id="IPR036291">
    <property type="entry name" value="NAD(P)-bd_dom_sf"/>
</dbReference>
<name>A0A4Q5LIW7_9SPHI</name>
<dbReference type="InterPro" id="IPR008141">
    <property type="entry name" value="Ala_DH"/>
</dbReference>
<dbReference type="PROSITE" id="PS00837">
    <property type="entry name" value="ALADH_PNT_2"/>
    <property type="match status" value="1"/>
</dbReference>
<evidence type="ECO:0000313" key="8">
    <source>
        <dbReference type="Proteomes" id="UP000293331"/>
    </source>
</evidence>
<evidence type="ECO:0000256" key="1">
    <source>
        <dbReference type="ARBA" id="ARBA00005689"/>
    </source>
</evidence>
<dbReference type="SMART" id="SM01002">
    <property type="entry name" value="AlaDh_PNT_C"/>
    <property type="match status" value="1"/>
</dbReference>
<feature type="domain" description="Alanine dehydrogenase/pyridine nucleotide transhydrogenase NAD(H)-binding" evidence="5">
    <location>
        <begin position="182"/>
        <end position="330"/>
    </location>
</feature>
<dbReference type="RefSeq" id="WP_129877084.1">
    <property type="nucleotide sequence ID" value="NZ_SEWG01000005.1"/>
</dbReference>
<accession>A0A4Q5LIW7</accession>
<dbReference type="Gene3D" id="3.40.50.720">
    <property type="entry name" value="NAD(P)-binding Rossmann-like Domain"/>
    <property type="match status" value="2"/>
</dbReference>
<dbReference type="PANTHER" id="PTHR42795:SF1">
    <property type="entry name" value="ALANINE DEHYDROGENASE"/>
    <property type="match status" value="1"/>
</dbReference>
<dbReference type="InterPro" id="IPR007886">
    <property type="entry name" value="AlaDH/PNT_N"/>
</dbReference>
<dbReference type="Proteomes" id="UP000293331">
    <property type="component" value="Unassembled WGS sequence"/>
</dbReference>
<dbReference type="SUPFAM" id="SSF51735">
    <property type="entry name" value="NAD(P)-binding Rossmann-fold domains"/>
    <property type="match status" value="1"/>
</dbReference>
<dbReference type="GO" id="GO:0005886">
    <property type="term" value="C:plasma membrane"/>
    <property type="evidence" value="ECO:0007669"/>
    <property type="project" value="TreeGrafter"/>
</dbReference>
<dbReference type="GO" id="GO:0042853">
    <property type="term" value="P:L-alanine catabolic process"/>
    <property type="evidence" value="ECO:0007669"/>
    <property type="project" value="InterPro"/>
</dbReference>
<evidence type="ECO:0000256" key="3">
    <source>
        <dbReference type="ARBA" id="ARBA00023002"/>
    </source>
</evidence>
<reference evidence="7 8" key="1">
    <citation type="submission" date="2019-02" db="EMBL/GenBank/DDBJ databases">
        <title>Bacterial novel species Mucilaginibacter sp. 17JY9-4 isolated from soil.</title>
        <authorList>
            <person name="Jung H.-Y."/>
        </authorList>
    </citation>
    <scope>NUCLEOTIDE SEQUENCE [LARGE SCALE GENOMIC DNA]</scope>
    <source>
        <strain evidence="7 8">17JY9-4</strain>
    </source>
</reference>
<keyword evidence="4" id="KW-0520">NAD</keyword>
<dbReference type="AlphaFoldDB" id="A0A4Q5LIW7"/>
<sequence length="408" mass="44505">MSTGKYSGFSNVARQAMMQPQESMLEVKSKKNKLYIGIPKEVSFQENRIPLTPLSVALLVNNGHDVMLESNAGQAANFSDSNYSEQGAQIVYDTKKVYEADIIIKIAPPTKEEIEMMKPGQLLISALQVSTLKAECLHALMKKKITALCFEHLEDEGGSLTVVRAMSEIVGATSILIAAEYLSNIFEGKGLMLGGITGVPPTEIVILGAGTVGEYAARTAISLGAQVKVFDPSIYKLRRLQNNIGTRIFTSVVQPIVLEKAITTCDVAIGAMRADDGRSPCIVSEETVSKMKPNSVIIDVSIDQGGCFETSEVTNHTHPVFRKYDVIHYCVPNIASRVARTATYALTNIFAPILLDIGEQGSLKNVIWQKAGIRNAVYIYQGHLTNKHMGERFSIPSKDLDLLVVSNH</sequence>
<dbReference type="CDD" id="cd05305">
    <property type="entry name" value="L-AlaDH"/>
    <property type="match status" value="1"/>
</dbReference>
<evidence type="ECO:0000259" key="5">
    <source>
        <dbReference type="SMART" id="SM01002"/>
    </source>
</evidence>
<dbReference type="InterPro" id="IPR007698">
    <property type="entry name" value="AlaDH/PNT_NAD(H)-bd"/>
</dbReference>
<comment type="similarity">
    <text evidence="1">Belongs to the AlaDH/PNT family.</text>
</comment>
<dbReference type="SUPFAM" id="SSF52283">
    <property type="entry name" value="Formate/glycerate dehydrogenase catalytic domain-like"/>
    <property type="match status" value="1"/>
</dbReference>